<dbReference type="AlphaFoldDB" id="A0A5C4NXI4"/>
<keyword evidence="1" id="KW-1133">Transmembrane helix</keyword>
<protein>
    <recommendedName>
        <fullName evidence="4">QacE</fullName>
    </recommendedName>
</protein>
<dbReference type="Proteomes" id="UP000305681">
    <property type="component" value="Unassembled WGS sequence"/>
</dbReference>
<dbReference type="EMBL" id="VDGE01000001">
    <property type="protein sequence ID" value="TNC77886.1"/>
    <property type="molecule type" value="Genomic_DNA"/>
</dbReference>
<dbReference type="Pfam" id="PF19744">
    <property type="entry name" value="DUF6232"/>
    <property type="match status" value="1"/>
</dbReference>
<dbReference type="InterPro" id="IPR045629">
    <property type="entry name" value="DUF6232"/>
</dbReference>
<gene>
    <name evidence="2" type="ORF">FHI69_00865</name>
</gene>
<evidence type="ECO:0000313" key="2">
    <source>
        <dbReference type="EMBL" id="TNC77886.1"/>
    </source>
</evidence>
<evidence type="ECO:0000256" key="1">
    <source>
        <dbReference type="SAM" id="Phobius"/>
    </source>
</evidence>
<evidence type="ECO:0008006" key="4">
    <source>
        <dbReference type="Google" id="ProtNLM"/>
    </source>
</evidence>
<comment type="caution">
    <text evidence="2">The sequence shown here is derived from an EMBL/GenBank/DDBJ whole genome shotgun (WGS) entry which is preliminary data.</text>
</comment>
<dbReference type="RefSeq" id="WP_139089012.1">
    <property type="nucleotide sequence ID" value="NZ_VDGE01000001.1"/>
</dbReference>
<organism evidence="2 3">
    <name type="scientific">Janthinobacterium lividum</name>
    <dbReference type="NCBI Taxonomy" id="29581"/>
    <lineage>
        <taxon>Bacteria</taxon>
        <taxon>Pseudomonadati</taxon>
        <taxon>Pseudomonadota</taxon>
        <taxon>Betaproteobacteria</taxon>
        <taxon>Burkholderiales</taxon>
        <taxon>Oxalobacteraceae</taxon>
        <taxon>Janthinobacterium</taxon>
    </lineage>
</organism>
<keyword evidence="1" id="KW-0472">Membrane</keyword>
<evidence type="ECO:0000313" key="3">
    <source>
        <dbReference type="Proteomes" id="UP000305681"/>
    </source>
</evidence>
<sequence>MSGAAETTYYTNDRVTVTNARFMVDGETHAISGITSVKLGVKKPNRILPAALIIFELLALTSGKNLATLSIWHWLIILLPGLIWVCLQRTHYTVTLASASGEHRALKSKVKPFVSEVVEAINQAIVRRA</sequence>
<keyword evidence="1" id="KW-0812">Transmembrane</keyword>
<name>A0A5C4NXI4_9BURK</name>
<feature type="transmembrane region" description="Helical" evidence="1">
    <location>
        <begin position="69"/>
        <end position="87"/>
    </location>
</feature>
<accession>A0A5C4NXI4</accession>
<proteinExistence type="predicted"/>
<reference evidence="2 3" key="1">
    <citation type="submission" date="2019-06" db="EMBL/GenBank/DDBJ databases">
        <title>Genome sequence of Janthinobacterium lividum UCD_MED1.</title>
        <authorList>
            <person name="De Leon M.E."/>
            <person name="Jospin G."/>
        </authorList>
    </citation>
    <scope>NUCLEOTIDE SEQUENCE [LARGE SCALE GENOMIC DNA]</scope>
    <source>
        <strain evidence="2 3">UCD_MED1</strain>
    </source>
</reference>